<dbReference type="Gene3D" id="6.20.330.10">
    <property type="match status" value="1"/>
</dbReference>
<dbReference type="PANTHER" id="PTHR42987:SF4">
    <property type="entry name" value="PROTEASE SOHB-RELATED"/>
    <property type="match status" value="1"/>
</dbReference>
<reference evidence="13" key="1">
    <citation type="journal article" date="2014" name="Int. J. Syst. Evol. Microbiol.">
        <title>Complete genome sequence of Corynebacterium casei LMG S-19264T (=DSM 44701T), isolated from a smear-ripened cheese.</title>
        <authorList>
            <consortium name="US DOE Joint Genome Institute (JGI-PGF)"/>
            <person name="Walter F."/>
            <person name="Albersmeier A."/>
            <person name="Kalinowski J."/>
            <person name="Ruckert C."/>
        </authorList>
    </citation>
    <scope>NUCLEOTIDE SEQUENCE</scope>
    <source>
        <strain evidence="13">CGMCC 1.15758</strain>
    </source>
</reference>
<evidence type="ECO:0000259" key="12">
    <source>
        <dbReference type="Pfam" id="PF08496"/>
    </source>
</evidence>
<comment type="caution">
    <text evidence="13">The sequence shown here is derived from an EMBL/GenBank/DDBJ whole genome shotgun (WGS) entry which is preliminary data.</text>
</comment>
<evidence type="ECO:0000256" key="10">
    <source>
        <dbReference type="SAM" id="Phobius"/>
    </source>
</evidence>
<evidence type="ECO:0000256" key="6">
    <source>
        <dbReference type="ARBA" id="ARBA00022801"/>
    </source>
</evidence>
<dbReference type="InterPro" id="IPR029045">
    <property type="entry name" value="ClpP/crotonase-like_dom_sf"/>
</dbReference>
<keyword evidence="8 10" id="KW-1133">Transmembrane helix</keyword>
<dbReference type="NCBIfam" id="NF008745">
    <property type="entry name" value="PRK11778.1"/>
    <property type="match status" value="1"/>
</dbReference>
<sequence>MWADHAINYLFFVLEAATIVIAIVIAFGFILALSLKGKASNKKGQLVVKSLNEAYQQRQEQLAHEVLNKSAFKKMHKANQEKLKLAHKAQHDDLSNVFVIDFKGDIKASQSEALAEEVNAILQIANKNDEVVIRLESPGGAVNGYGLAAAQLARIKEANLKLTAVIDQVAASGGYMMASVADTIIASPFAIVGSIGVVAQLPNIHRLLTDKGVDVELHTAGKYKRTLTMLGENTDEGREKFKEELEVVHKLFKEHIAHFRPNLDIEKVATGEYWFGQSALELNLVDALKTSDAYLLDKYQSGSLKLFHIEYKTKKSKLSSMCHSALKVFQRVGP</sequence>
<dbReference type="InterPro" id="IPR013703">
    <property type="entry name" value="Peptidase_S49_N_proteobac"/>
</dbReference>
<dbReference type="InterPro" id="IPR047272">
    <property type="entry name" value="S49_SppA_C"/>
</dbReference>
<dbReference type="GO" id="GO:0004252">
    <property type="term" value="F:serine-type endopeptidase activity"/>
    <property type="evidence" value="ECO:0007669"/>
    <property type="project" value="InterPro"/>
</dbReference>
<evidence type="ECO:0000256" key="9">
    <source>
        <dbReference type="ARBA" id="ARBA00023136"/>
    </source>
</evidence>
<dbReference type="Pfam" id="PF01343">
    <property type="entry name" value="Peptidase_S49"/>
    <property type="match status" value="1"/>
</dbReference>
<dbReference type="SUPFAM" id="SSF52096">
    <property type="entry name" value="ClpP/crotonase"/>
    <property type="match status" value="1"/>
</dbReference>
<keyword evidence="7" id="KW-0720">Serine protease</keyword>
<keyword evidence="5 10" id="KW-0812">Transmembrane</keyword>
<dbReference type="Gene3D" id="3.90.226.10">
    <property type="entry name" value="2-enoyl-CoA Hydratase, Chain A, domain 1"/>
    <property type="match status" value="1"/>
</dbReference>
<dbReference type="GO" id="GO:0005886">
    <property type="term" value="C:plasma membrane"/>
    <property type="evidence" value="ECO:0007669"/>
    <property type="project" value="UniProtKB-SubCell"/>
</dbReference>
<accession>A0A8J2Z275</accession>
<feature type="domain" description="Peptidase S49" evidence="11">
    <location>
        <begin position="156"/>
        <end position="294"/>
    </location>
</feature>
<dbReference type="EMBL" id="BMJS01000001">
    <property type="protein sequence ID" value="GGF88808.1"/>
    <property type="molecule type" value="Genomic_DNA"/>
</dbReference>
<proteinExistence type="inferred from homology"/>
<evidence type="ECO:0000256" key="7">
    <source>
        <dbReference type="ARBA" id="ARBA00022825"/>
    </source>
</evidence>
<dbReference type="AlphaFoldDB" id="A0A8J2Z275"/>
<evidence type="ECO:0000313" key="13">
    <source>
        <dbReference type="EMBL" id="GGF88808.1"/>
    </source>
</evidence>
<gene>
    <name evidence="13" type="primary">sohB</name>
    <name evidence="13" type="ORF">GCM10010995_02530</name>
</gene>
<name>A0A8J2Z275_9GAMM</name>
<dbReference type="InterPro" id="IPR002142">
    <property type="entry name" value="Peptidase_S49"/>
</dbReference>
<comment type="subcellular location">
    <subcellularLocation>
        <location evidence="1">Cell membrane</location>
    </subcellularLocation>
</comment>
<keyword evidence="4 13" id="KW-0645">Protease</keyword>
<evidence type="ECO:0000259" key="11">
    <source>
        <dbReference type="Pfam" id="PF01343"/>
    </source>
</evidence>
<feature type="domain" description="Peptidase S49 N-terminal proteobacteria" evidence="12">
    <location>
        <begin position="7"/>
        <end position="152"/>
    </location>
</feature>
<protein>
    <submittedName>
        <fullName evidence="13">Protease SohB</fullName>
    </submittedName>
</protein>
<dbReference type="CDD" id="cd07023">
    <property type="entry name" value="S49_Sppa_N_C"/>
    <property type="match status" value="1"/>
</dbReference>
<dbReference type="OrthoDB" id="5614232at2"/>
<keyword evidence="14" id="KW-1185">Reference proteome</keyword>
<dbReference type="PANTHER" id="PTHR42987">
    <property type="entry name" value="PEPTIDASE S49"/>
    <property type="match status" value="1"/>
</dbReference>
<evidence type="ECO:0000256" key="8">
    <source>
        <dbReference type="ARBA" id="ARBA00022989"/>
    </source>
</evidence>
<dbReference type="RefSeq" id="WP_117001150.1">
    <property type="nucleotide sequence ID" value="NZ_BMJS01000001.1"/>
</dbReference>
<evidence type="ECO:0000256" key="4">
    <source>
        <dbReference type="ARBA" id="ARBA00022670"/>
    </source>
</evidence>
<evidence type="ECO:0000256" key="2">
    <source>
        <dbReference type="ARBA" id="ARBA00008683"/>
    </source>
</evidence>
<keyword evidence="6" id="KW-0378">Hydrolase</keyword>
<comment type="similarity">
    <text evidence="2">Belongs to the peptidase S49 family.</text>
</comment>
<dbReference type="Pfam" id="PF08496">
    <property type="entry name" value="Peptidase_S49_N"/>
    <property type="match status" value="1"/>
</dbReference>
<organism evidence="13 14">
    <name type="scientific">Cysteiniphilum litorale</name>
    <dbReference type="NCBI Taxonomy" id="2056700"/>
    <lineage>
        <taxon>Bacteria</taxon>
        <taxon>Pseudomonadati</taxon>
        <taxon>Pseudomonadota</taxon>
        <taxon>Gammaproteobacteria</taxon>
        <taxon>Thiotrichales</taxon>
        <taxon>Fastidiosibacteraceae</taxon>
        <taxon>Cysteiniphilum</taxon>
    </lineage>
</organism>
<evidence type="ECO:0000313" key="14">
    <source>
        <dbReference type="Proteomes" id="UP000636949"/>
    </source>
</evidence>
<reference evidence="13" key="2">
    <citation type="submission" date="2020-09" db="EMBL/GenBank/DDBJ databases">
        <authorList>
            <person name="Sun Q."/>
            <person name="Zhou Y."/>
        </authorList>
    </citation>
    <scope>NUCLEOTIDE SEQUENCE</scope>
    <source>
        <strain evidence="13">CGMCC 1.15758</strain>
    </source>
</reference>
<dbReference type="Proteomes" id="UP000636949">
    <property type="component" value="Unassembled WGS sequence"/>
</dbReference>
<keyword evidence="3" id="KW-1003">Cell membrane</keyword>
<feature type="transmembrane region" description="Helical" evidence="10">
    <location>
        <begin position="6"/>
        <end position="33"/>
    </location>
</feature>
<keyword evidence="9 10" id="KW-0472">Membrane</keyword>
<evidence type="ECO:0000256" key="3">
    <source>
        <dbReference type="ARBA" id="ARBA00022475"/>
    </source>
</evidence>
<evidence type="ECO:0000256" key="5">
    <source>
        <dbReference type="ARBA" id="ARBA00022692"/>
    </source>
</evidence>
<dbReference type="GO" id="GO:0006508">
    <property type="term" value="P:proteolysis"/>
    <property type="evidence" value="ECO:0007669"/>
    <property type="project" value="UniProtKB-KW"/>
</dbReference>
<evidence type="ECO:0000256" key="1">
    <source>
        <dbReference type="ARBA" id="ARBA00004236"/>
    </source>
</evidence>